<protein>
    <recommendedName>
        <fullName evidence="2">poly(ADP-ribose) glycohydrolase</fullName>
        <ecNumber evidence="2">3.2.1.143</ecNumber>
    </recommendedName>
</protein>
<keyword evidence="3" id="KW-0378">Hydrolase</keyword>
<dbReference type="EMBL" id="CP111013">
    <property type="protein sequence ID" value="WAQ96761.1"/>
    <property type="molecule type" value="Genomic_DNA"/>
</dbReference>
<organism evidence="7 8">
    <name type="scientific">Mya arenaria</name>
    <name type="common">Soft-shell clam</name>
    <dbReference type="NCBI Taxonomy" id="6604"/>
    <lineage>
        <taxon>Eukaryota</taxon>
        <taxon>Metazoa</taxon>
        <taxon>Spiralia</taxon>
        <taxon>Lophotrochozoa</taxon>
        <taxon>Mollusca</taxon>
        <taxon>Bivalvia</taxon>
        <taxon>Autobranchia</taxon>
        <taxon>Heteroconchia</taxon>
        <taxon>Euheterodonta</taxon>
        <taxon>Imparidentia</taxon>
        <taxon>Neoheterodontei</taxon>
        <taxon>Myida</taxon>
        <taxon>Myoidea</taxon>
        <taxon>Myidae</taxon>
        <taxon>Mya</taxon>
    </lineage>
</organism>
<evidence type="ECO:0000256" key="3">
    <source>
        <dbReference type="ARBA" id="ARBA00022801"/>
    </source>
</evidence>
<feature type="compositionally biased region" description="Low complexity" evidence="4">
    <location>
        <begin position="22"/>
        <end position="51"/>
    </location>
</feature>
<evidence type="ECO:0000313" key="8">
    <source>
        <dbReference type="Proteomes" id="UP001164746"/>
    </source>
</evidence>
<feature type="compositionally biased region" description="Basic and acidic residues" evidence="4">
    <location>
        <begin position="652"/>
        <end position="668"/>
    </location>
</feature>
<feature type="compositionally biased region" description="Polar residues" evidence="4">
    <location>
        <begin position="92"/>
        <end position="101"/>
    </location>
</feature>
<evidence type="ECO:0000256" key="4">
    <source>
        <dbReference type="SAM" id="MobiDB-lite"/>
    </source>
</evidence>
<dbReference type="PANTHER" id="PTHR12837">
    <property type="entry name" value="POLY ADP-RIBOSE GLYCOHYDROLASE"/>
    <property type="match status" value="1"/>
</dbReference>
<dbReference type="Pfam" id="PF05028">
    <property type="entry name" value="PARG_cat_C"/>
    <property type="match status" value="1"/>
</dbReference>
<gene>
    <name evidence="7" type="ORF">MAR_029451</name>
</gene>
<evidence type="ECO:0000313" key="7">
    <source>
        <dbReference type="EMBL" id="WAQ96761.1"/>
    </source>
</evidence>
<evidence type="ECO:0000256" key="1">
    <source>
        <dbReference type="ARBA" id="ARBA00009545"/>
    </source>
</evidence>
<feature type="domain" description="PARG catalytic Macro" evidence="5">
    <location>
        <begin position="397"/>
        <end position="494"/>
    </location>
</feature>
<dbReference type="InterPro" id="IPR046372">
    <property type="entry name" value="PARG_cat_C"/>
</dbReference>
<reference evidence="7" key="1">
    <citation type="submission" date="2022-11" db="EMBL/GenBank/DDBJ databases">
        <title>Centuries of genome instability and evolution in soft-shell clam transmissible cancer (bioRxiv).</title>
        <authorList>
            <person name="Hart S.F.M."/>
            <person name="Yonemitsu M.A."/>
            <person name="Giersch R.M."/>
            <person name="Beal B.F."/>
            <person name="Arriagada G."/>
            <person name="Davis B.W."/>
            <person name="Ostrander E.A."/>
            <person name="Goff S.P."/>
            <person name="Metzger M.J."/>
        </authorList>
    </citation>
    <scope>NUCLEOTIDE SEQUENCE</scope>
    <source>
        <strain evidence="7">MELC-2E11</strain>
        <tissue evidence="7">Siphon/mantle</tissue>
    </source>
</reference>
<evidence type="ECO:0000259" key="6">
    <source>
        <dbReference type="Pfam" id="PF20811"/>
    </source>
</evidence>
<accession>A0ABY7DIG4</accession>
<feature type="region of interest" description="Disordered" evidence="4">
    <location>
        <begin position="22"/>
        <end position="107"/>
    </location>
</feature>
<keyword evidence="8" id="KW-1185">Reference proteome</keyword>
<dbReference type="EC" id="3.2.1.143" evidence="2"/>
<evidence type="ECO:0000259" key="5">
    <source>
        <dbReference type="Pfam" id="PF05028"/>
    </source>
</evidence>
<dbReference type="InterPro" id="IPR048362">
    <property type="entry name" value="PARG_helical"/>
</dbReference>
<feature type="region of interest" description="Disordered" evidence="4">
    <location>
        <begin position="560"/>
        <end position="704"/>
    </location>
</feature>
<feature type="compositionally biased region" description="Acidic residues" evidence="4">
    <location>
        <begin position="60"/>
        <end position="76"/>
    </location>
</feature>
<sequence>MSKPLKRKRTIIDYFSCQDIPTKTNTARTTRRTMASSEGKSATASAGTSSGNVPVLLESDTSDQEAAVGEEEEDQAVELKKDPRIPQKKPSKMSSNSQSWKYQYDPKSPPKVYPNYVDKWDQYHVRMPCSNQNEYPVNGKLRRRWDMIQEVLLGDIPGPYEFNEKVLSYNSRYMGKWEFSVLTSFVKDFIQKEERLAFFARGGTLSKIARLALQLPHLCPTPIPLLKEKTNLSLTLSQQQVGCLLANAFFCTFPRRNAKNKTSEFSKYPGINFNTLFMGPPTSIKFEKIKCLVNYFNRFFKETPTGTVTFTRQYIDKMPDWERDGKQLSALHVSSEGTIEDDGVGMLQVDFANQFLGGGVLGNGCVQEEIRFLICPEMLVTRLFTECLGRNECLIMTDAWGRIQCEVVAIDALVIHDHKSQFRLEMVKRELSKAYCGFLSPGPADRALPAVCTGNWGCGAFGGDKQLKALIQLMAGARAGRDLCYFTFDDLQLRDDLYEIHKYLTSENMLTIGDLVGQIVDYGKDCVAQIRHSSHNDQELFEFIKLGLVKRDYSQLSLDGNSNNVQLPQNTRHPNKPLSYPGSGSDQIGGHDQGQVQGRRHKNDGQVAGRRHGSTSSYRSQTKGQGSGHESFSGQGHRLGGNKNASYAETVTGKHKEQGQSPGKDRNDSVAGALDWGHTPDVGHTDTSTPHKQGESDKTLSQTI</sequence>
<comment type="similarity">
    <text evidence="1">Belongs to the poly(ADP-ribose) glycohydrolase family.</text>
</comment>
<dbReference type="PANTHER" id="PTHR12837:SF15">
    <property type="entry name" value="POLY(ADP-RIBOSE) GLYCOHYDROLASE"/>
    <property type="match status" value="1"/>
</dbReference>
<dbReference type="Proteomes" id="UP001164746">
    <property type="component" value="Chromosome 2"/>
</dbReference>
<feature type="domain" description="PARG helical" evidence="6">
    <location>
        <begin position="191"/>
        <end position="312"/>
    </location>
</feature>
<name>A0ABY7DIG4_MYAAR</name>
<dbReference type="Pfam" id="PF20811">
    <property type="entry name" value="PARG_cat_N"/>
    <property type="match status" value="1"/>
</dbReference>
<proteinExistence type="inferred from homology"/>
<feature type="compositionally biased region" description="Polar residues" evidence="4">
    <location>
        <begin position="614"/>
        <end position="634"/>
    </location>
</feature>
<dbReference type="InterPro" id="IPR007724">
    <property type="entry name" value="Poly_GlycHdrlase"/>
</dbReference>
<evidence type="ECO:0000256" key="2">
    <source>
        <dbReference type="ARBA" id="ARBA00012255"/>
    </source>
</evidence>
<feature type="compositionally biased region" description="Polar residues" evidence="4">
    <location>
        <begin position="560"/>
        <end position="572"/>
    </location>
</feature>